<feature type="region of interest" description="Disordered" evidence="1">
    <location>
        <begin position="38"/>
        <end position="81"/>
    </location>
</feature>
<protein>
    <submittedName>
        <fullName evidence="2">Uncharacterized protein</fullName>
    </submittedName>
</protein>
<accession>K2HJE5</accession>
<dbReference type="AlphaFoldDB" id="K2HJE5"/>
<gene>
    <name evidence="2" type="ORF">OCGS_2700</name>
</gene>
<sequence length="81" mass="9002">MTLVSVTRLRVRAVARLARRSGGRPLVAGRCALPDPAAARTRLARDGRMTKLRHPSKAQRAGERDTRPGPIRMGPRLRPRK</sequence>
<organism evidence="2 3">
    <name type="scientific">Oceaniovalibus guishaninsula JLT2003</name>
    <dbReference type="NCBI Taxonomy" id="1231392"/>
    <lineage>
        <taxon>Bacteria</taxon>
        <taxon>Pseudomonadati</taxon>
        <taxon>Pseudomonadota</taxon>
        <taxon>Alphaproteobacteria</taxon>
        <taxon>Rhodobacterales</taxon>
        <taxon>Roseobacteraceae</taxon>
        <taxon>Oceaniovalibus</taxon>
    </lineage>
</organism>
<evidence type="ECO:0000256" key="1">
    <source>
        <dbReference type="SAM" id="MobiDB-lite"/>
    </source>
</evidence>
<reference evidence="2 3" key="1">
    <citation type="journal article" date="2012" name="J. Bacteriol.">
        <title>Draft Genome Sequence of Oceaniovalibus guishaninsula JLT2003T.</title>
        <authorList>
            <person name="Tang K."/>
            <person name="Liu K."/>
            <person name="Jiao N."/>
        </authorList>
    </citation>
    <scope>NUCLEOTIDE SEQUENCE [LARGE SCALE GENOMIC DNA]</scope>
    <source>
        <strain evidence="2 3">JLT2003</strain>
    </source>
</reference>
<dbReference type="STRING" id="1231392.OCGS_2700"/>
<keyword evidence="3" id="KW-1185">Reference proteome</keyword>
<dbReference type="EMBL" id="AMGO01000068">
    <property type="protein sequence ID" value="EKE43109.1"/>
    <property type="molecule type" value="Genomic_DNA"/>
</dbReference>
<evidence type="ECO:0000313" key="2">
    <source>
        <dbReference type="EMBL" id="EKE43109.1"/>
    </source>
</evidence>
<comment type="caution">
    <text evidence="2">The sequence shown here is derived from an EMBL/GenBank/DDBJ whole genome shotgun (WGS) entry which is preliminary data.</text>
</comment>
<evidence type="ECO:0000313" key="3">
    <source>
        <dbReference type="Proteomes" id="UP000006765"/>
    </source>
</evidence>
<name>K2HJE5_9RHOB</name>
<proteinExistence type="predicted"/>
<dbReference type="Proteomes" id="UP000006765">
    <property type="component" value="Unassembled WGS sequence"/>
</dbReference>